<evidence type="ECO:0000313" key="2">
    <source>
        <dbReference type="EMBL" id="KAJ8952063.1"/>
    </source>
</evidence>
<proteinExistence type="predicted"/>
<protein>
    <submittedName>
        <fullName evidence="2">Uncharacterized protein</fullName>
    </submittedName>
</protein>
<comment type="caution">
    <text evidence="2">The sequence shown here is derived from an EMBL/GenBank/DDBJ whole genome shotgun (WGS) entry which is preliminary data.</text>
</comment>
<organism evidence="2 3">
    <name type="scientific">Aromia moschata</name>
    <dbReference type="NCBI Taxonomy" id="1265417"/>
    <lineage>
        <taxon>Eukaryota</taxon>
        <taxon>Metazoa</taxon>
        <taxon>Ecdysozoa</taxon>
        <taxon>Arthropoda</taxon>
        <taxon>Hexapoda</taxon>
        <taxon>Insecta</taxon>
        <taxon>Pterygota</taxon>
        <taxon>Neoptera</taxon>
        <taxon>Endopterygota</taxon>
        <taxon>Coleoptera</taxon>
        <taxon>Polyphaga</taxon>
        <taxon>Cucujiformia</taxon>
        <taxon>Chrysomeloidea</taxon>
        <taxon>Cerambycidae</taxon>
        <taxon>Cerambycinae</taxon>
        <taxon>Callichromatini</taxon>
        <taxon>Aromia</taxon>
    </lineage>
</organism>
<gene>
    <name evidence="2" type="ORF">NQ318_010973</name>
</gene>
<reference evidence="2" key="1">
    <citation type="journal article" date="2023" name="Insect Mol. Biol.">
        <title>Genome sequencing provides insights into the evolution of gene families encoding plant cell wall-degrading enzymes in longhorned beetles.</title>
        <authorList>
            <person name="Shin N.R."/>
            <person name="Okamura Y."/>
            <person name="Kirsch R."/>
            <person name="Pauchet Y."/>
        </authorList>
    </citation>
    <scope>NUCLEOTIDE SEQUENCE</scope>
    <source>
        <strain evidence="2">AMC_N1</strain>
    </source>
</reference>
<feature type="region of interest" description="Disordered" evidence="1">
    <location>
        <begin position="53"/>
        <end position="75"/>
    </location>
</feature>
<evidence type="ECO:0000313" key="3">
    <source>
        <dbReference type="Proteomes" id="UP001162162"/>
    </source>
</evidence>
<keyword evidence="3" id="KW-1185">Reference proteome</keyword>
<name>A0AAV8YN14_9CUCU</name>
<sequence length="125" mass="14833">MNYLPKTCKKKWENLLRTYRSCKDLKKNRPRCNKATPTNSSPHSVDVFNIAVSEQQASREDTPPPLESQRKRKSSTMEYVKLTTEYYEEKRKEKIGREETKTKYLKAVLHIVEKRKEKIGRGRDK</sequence>
<dbReference type="Proteomes" id="UP001162162">
    <property type="component" value="Unassembled WGS sequence"/>
</dbReference>
<accession>A0AAV8YN14</accession>
<dbReference type="EMBL" id="JAPWTK010000074">
    <property type="protein sequence ID" value="KAJ8952063.1"/>
    <property type="molecule type" value="Genomic_DNA"/>
</dbReference>
<dbReference type="AlphaFoldDB" id="A0AAV8YN14"/>
<feature type="region of interest" description="Disordered" evidence="1">
    <location>
        <begin position="27"/>
        <end position="46"/>
    </location>
</feature>
<evidence type="ECO:0000256" key="1">
    <source>
        <dbReference type="SAM" id="MobiDB-lite"/>
    </source>
</evidence>